<evidence type="ECO:0000256" key="6">
    <source>
        <dbReference type="ARBA" id="ARBA00023136"/>
    </source>
</evidence>
<evidence type="ECO:0000256" key="3">
    <source>
        <dbReference type="ARBA" id="ARBA00022692"/>
    </source>
</evidence>
<dbReference type="PANTHER" id="PTHR43731">
    <property type="entry name" value="RHOMBOID PROTEASE"/>
    <property type="match status" value="1"/>
</dbReference>
<dbReference type="InterPro" id="IPR050925">
    <property type="entry name" value="Rhomboid_protease_S54"/>
</dbReference>
<dbReference type="GO" id="GO:0008233">
    <property type="term" value="F:peptidase activity"/>
    <property type="evidence" value="ECO:0007669"/>
    <property type="project" value="UniProtKB-KW"/>
</dbReference>
<dbReference type="EC" id="3.4.21.-" evidence="9"/>
<keyword evidence="4 9" id="KW-0378">Hydrolase</keyword>
<dbReference type="Pfam" id="PF01694">
    <property type="entry name" value="Rhomboid"/>
    <property type="match status" value="2"/>
</dbReference>
<evidence type="ECO:0000313" key="10">
    <source>
        <dbReference type="Proteomes" id="UP001598138"/>
    </source>
</evidence>
<dbReference type="InterPro" id="IPR035952">
    <property type="entry name" value="Rhomboid-like_sf"/>
</dbReference>
<dbReference type="PANTHER" id="PTHR43731:SF14">
    <property type="entry name" value="PRESENILIN-ASSOCIATED RHOMBOID-LIKE PROTEIN, MITOCHONDRIAL"/>
    <property type="match status" value="1"/>
</dbReference>
<keyword evidence="9" id="KW-0645">Protease</keyword>
<evidence type="ECO:0000256" key="1">
    <source>
        <dbReference type="ARBA" id="ARBA00004141"/>
    </source>
</evidence>
<feature type="domain" description="Peptidase S54 rhomboid" evidence="8">
    <location>
        <begin position="44"/>
        <end position="101"/>
    </location>
</feature>
<reference evidence="9 10" key="1">
    <citation type="submission" date="2024-03" db="EMBL/GenBank/DDBJ databases">
        <title>Aquirufa genome sequencing.</title>
        <authorList>
            <person name="Pitt A."/>
            <person name="Hahn M.W."/>
        </authorList>
    </citation>
    <scope>NUCLEOTIDE SEQUENCE [LARGE SCALE GENOMIC DNA]</scope>
    <source>
        <strain evidence="9 10">OSTEICH-129V</strain>
    </source>
</reference>
<evidence type="ECO:0000256" key="7">
    <source>
        <dbReference type="SAM" id="Phobius"/>
    </source>
</evidence>
<dbReference type="EMBL" id="JBBKXZ010000002">
    <property type="protein sequence ID" value="MFD3394182.1"/>
    <property type="molecule type" value="Genomic_DNA"/>
</dbReference>
<protein>
    <submittedName>
        <fullName evidence="9">Rhomboid family intramembrane serine protease</fullName>
        <ecNumber evidence="9">3.4.21.-</ecNumber>
    </submittedName>
</protein>
<proteinExistence type="inferred from homology"/>
<keyword evidence="3 7" id="KW-0812">Transmembrane</keyword>
<feature type="transmembrane region" description="Helical" evidence="7">
    <location>
        <begin position="9"/>
        <end position="26"/>
    </location>
</feature>
<sequence length="246" mass="28266">MFRDLTPNVRLLILINVGMFLAKSFLPDEYLSLHYFGAKDFYPFQLVTYMFVHGSFFHLLGNMFGLYMFGSLLERIWGAQRFLFFYFFCGIGAGLLYVGIQHFVDFADIRRATELVLSNPSSFNLMDYAQHYAVIGSPQGVALNIEWVHANYDEYINRSILGGASGSIFGILMAFGYLFPNSEMFLFPLPIPIKAKYFVSFYGLYELYQGIQQYEGDNVAHFAHIGGMIFAVILLKVWGTKRNNFY</sequence>
<evidence type="ECO:0000256" key="2">
    <source>
        <dbReference type="ARBA" id="ARBA00009045"/>
    </source>
</evidence>
<evidence type="ECO:0000313" key="9">
    <source>
        <dbReference type="EMBL" id="MFD3394182.1"/>
    </source>
</evidence>
<dbReference type="SUPFAM" id="SSF144091">
    <property type="entry name" value="Rhomboid-like"/>
    <property type="match status" value="1"/>
</dbReference>
<dbReference type="Gene3D" id="1.20.1540.10">
    <property type="entry name" value="Rhomboid-like"/>
    <property type="match status" value="1"/>
</dbReference>
<feature type="transmembrane region" description="Helical" evidence="7">
    <location>
        <begin position="160"/>
        <end position="179"/>
    </location>
</feature>
<feature type="transmembrane region" description="Helical" evidence="7">
    <location>
        <begin position="46"/>
        <end position="70"/>
    </location>
</feature>
<dbReference type="GO" id="GO:0006508">
    <property type="term" value="P:proteolysis"/>
    <property type="evidence" value="ECO:0007669"/>
    <property type="project" value="UniProtKB-KW"/>
</dbReference>
<comment type="subcellular location">
    <subcellularLocation>
        <location evidence="1">Membrane</location>
        <topology evidence="1">Multi-pass membrane protein</topology>
    </subcellularLocation>
</comment>
<keyword evidence="6 7" id="KW-0472">Membrane</keyword>
<feature type="transmembrane region" description="Helical" evidence="7">
    <location>
        <begin position="82"/>
        <end position="100"/>
    </location>
</feature>
<evidence type="ECO:0000259" key="8">
    <source>
        <dbReference type="Pfam" id="PF01694"/>
    </source>
</evidence>
<feature type="transmembrane region" description="Helical" evidence="7">
    <location>
        <begin position="219"/>
        <end position="238"/>
    </location>
</feature>
<keyword evidence="5 7" id="KW-1133">Transmembrane helix</keyword>
<dbReference type="Proteomes" id="UP001598138">
    <property type="component" value="Unassembled WGS sequence"/>
</dbReference>
<evidence type="ECO:0000256" key="4">
    <source>
        <dbReference type="ARBA" id="ARBA00022801"/>
    </source>
</evidence>
<comment type="similarity">
    <text evidence="2">Belongs to the peptidase S54 family.</text>
</comment>
<gene>
    <name evidence="9" type="ORF">U0R10_06090</name>
</gene>
<keyword evidence="10" id="KW-1185">Reference proteome</keyword>
<dbReference type="InterPro" id="IPR022764">
    <property type="entry name" value="Peptidase_S54_rhomboid_dom"/>
</dbReference>
<organism evidence="9 10">
    <name type="scientific">Aquirufa avitistagni</name>
    <dbReference type="NCBI Taxonomy" id="3104728"/>
    <lineage>
        <taxon>Bacteria</taxon>
        <taxon>Pseudomonadati</taxon>
        <taxon>Bacteroidota</taxon>
        <taxon>Cytophagia</taxon>
        <taxon>Cytophagales</taxon>
        <taxon>Flectobacillaceae</taxon>
        <taxon>Aquirufa</taxon>
    </lineage>
</organism>
<accession>A0ABW6DBA1</accession>
<feature type="domain" description="Peptidase S54 rhomboid" evidence="8">
    <location>
        <begin position="154"/>
        <end position="234"/>
    </location>
</feature>
<evidence type="ECO:0000256" key="5">
    <source>
        <dbReference type="ARBA" id="ARBA00022989"/>
    </source>
</evidence>
<dbReference type="RefSeq" id="WP_377983067.1">
    <property type="nucleotide sequence ID" value="NZ_JBBKXZ010000002.1"/>
</dbReference>
<comment type="caution">
    <text evidence="9">The sequence shown here is derived from an EMBL/GenBank/DDBJ whole genome shotgun (WGS) entry which is preliminary data.</text>
</comment>
<name>A0ABW6DBA1_9BACT</name>